<dbReference type="KEGG" id="aalt:CC77DRAFT_317491"/>
<dbReference type="STRING" id="5599.A0A177E1Q5"/>
<dbReference type="PANTHER" id="PTHR38117">
    <property type="entry name" value="NACHT AND WD40 DOMAIN PROTEIN"/>
    <property type="match status" value="1"/>
</dbReference>
<evidence type="ECO:0000313" key="2">
    <source>
        <dbReference type="EMBL" id="OAG25360.1"/>
    </source>
</evidence>
<dbReference type="RefSeq" id="XP_018390781.1">
    <property type="nucleotide sequence ID" value="XM_018531227.1"/>
</dbReference>
<proteinExistence type="predicted"/>
<keyword evidence="3" id="KW-1185">Reference proteome</keyword>
<dbReference type="AlphaFoldDB" id="A0A177E1Q5"/>
<sequence>MSAKHNLHVAHHIPPHMSPAWVIAALHNHETALTLQALTCGHEKAPSTAPSTLKDTYWYPPDQYPITTYHVTECITLFPGIGQYGKKYITFPSCFQDTRQGIKTRADAAAGVIVRAEFRVVANGEAGSEVEGEGMGVGDAQWVLVEDVEVSCAWWLMPFVKGKMEQAHRDVCRKVIEKTDKLRSTGWVGRDPVAFGEHGVVSRQDSKVEGTEDVNTGFAQETRQHYAKPQPVVFGQTHQDITGPVEADAIESQRTDTVAGPLPDKITYR</sequence>
<dbReference type="InterPro" id="IPR055481">
    <property type="entry name" value="DUF7053"/>
</dbReference>
<dbReference type="Proteomes" id="UP000077248">
    <property type="component" value="Unassembled WGS sequence"/>
</dbReference>
<evidence type="ECO:0000313" key="3">
    <source>
        <dbReference type="Proteomes" id="UP000077248"/>
    </source>
</evidence>
<evidence type="ECO:0000259" key="1">
    <source>
        <dbReference type="Pfam" id="PF23155"/>
    </source>
</evidence>
<name>A0A177E1Q5_ALTAL</name>
<protein>
    <recommendedName>
        <fullName evidence="1">DUF7053 domain-containing protein</fullName>
    </recommendedName>
</protein>
<organism evidence="2 3">
    <name type="scientific">Alternaria alternata</name>
    <name type="common">Alternaria rot fungus</name>
    <name type="synonym">Torula alternata</name>
    <dbReference type="NCBI Taxonomy" id="5599"/>
    <lineage>
        <taxon>Eukaryota</taxon>
        <taxon>Fungi</taxon>
        <taxon>Dikarya</taxon>
        <taxon>Ascomycota</taxon>
        <taxon>Pezizomycotina</taxon>
        <taxon>Dothideomycetes</taxon>
        <taxon>Pleosporomycetidae</taxon>
        <taxon>Pleosporales</taxon>
        <taxon>Pleosporineae</taxon>
        <taxon>Pleosporaceae</taxon>
        <taxon>Alternaria</taxon>
        <taxon>Alternaria sect. Alternaria</taxon>
        <taxon>Alternaria alternata complex</taxon>
    </lineage>
</organism>
<dbReference type="Pfam" id="PF23155">
    <property type="entry name" value="DUF7053"/>
    <property type="match status" value="1"/>
</dbReference>
<gene>
    <name evidence="2" type="ORF">CC77DRAFT_317491</name>
</gene>
<dbReference type="EMBL" id="KV441470">
    <property type="protein sequence ID" value="OAG25360.1"/>
    <property type="molecule type" value="Genomic_DNA"/>
</dbReference>
<dbReference type="VEuPathDB" id="FungiDB:CC77DRAFT_317491"/>
<dbReference type="OMA" id="DTYWYPP"/>
<dbReference type="PANTHER" id="PTHR38117:SF1">
    <property type="entry name" value="DUF3074 DOMAIN-CONTAINING PROTEIN"/>
    <property type="match status" value="1"/>
</dbReference>
<accession>A0A177E1Q5</accession>
<feature type="domain" description="DUF7053" evidence="1">
    <location>
        <begin position="3"/>
        <end position="180"/>
    </location>
</feature>
<dbReference type="GeneID" id="29116821"/>
<reference evidence="2 3" key="1">
    <citation type="submission" date="2016-05" db="EMBL/GenBank/DDBJ databases">
        <title>Comparative analysis of secretome profiles of manganese(II)-oxidizing ascomycete fungi.</title>
        <authorList>
            <consortium name="DOE Joint Genome Institute"/>
            <person name="Zeiner C.A."/>
            <person name="Purvine S.O."/>
            <person name="Zink E.M."/>
            <person name="Wu S."/>
            <person name="Pasa-Tolic L."/>
            <person name="Chaput D.L."/>
            <person name="Haridas S."/>
            <person name="Grigoriev I.V."/>
            <person name="Santelli C.M."/>
            <person name="Hansel C.M."/>
        </authorList>
    </citation>
    <scope>NUCLEOTIDE SEQUENCE [LARGE SCALE GENOMIC DNA]</scope>
    <source>
        <strain evidence="2 3">SRC1lrK2f</strain>
    </source>
</reference>